<evidence type="ECO:0000259" key="2">
    <source>
        <dbReference type="Pfam" id="PF11181"/>
    </source>
</evidence>
<proteinExistence type="predicted"/>
<keyword evidence="1" id="KW-0812">Transmembrane</keyword>
<evidence type="ECO:0000256" key="1">
    <source>
        <dbReference type="SAM" id="Phobius"/>
    </source>
</evidence>
<sequence>MTVPGPPGQQGGDAPSVRQELVASFDHYLDAQRLVDQMSDDGFPVEHVRIIGDGVRTVEHVTGRMTTGKAALAGAGSGAWFGLLVGLLLSIFTAGPLWVWMLLVASIIGAFWGAAFGFIAHASTRGKRDFSSVQALEAQRYDVYVAAQYAAEAAARFVPGSRVDDSDAARTA</sequence>
<keyword evidence="1" id="KW-1133">Transmembrane helix</keyword>
<name>A0ABY3V6R4_MYCLN</name>
<protein>
    <recommendedName>
        <fullName evidence="2">General stress protein 17M-like domain-containing protein</fullName>
    </recommendedName>
</protein>
<keyword evidence="3" id="KW-0614">Plasmid</keyword>
<keyword evidence="1" id="KW-0472">Membrane</keyword>
<dbReference type="RefSeq" id="WP_051445806.1">
    <property type="nucleotide sequence ID" value="NZ_CP092425.2"/>
</dbReference>
<dbReference type="EMBL" id="CP092425">
    <property type="protein sequence ID" value="ULP45600.1"/>
    <property type="molecule type" value="Genomic_DNA"/>
</dbReference>
<evidence type="ECO:0000313" key="3">
    <source>
        <dbReference type="EMBL" id="ULP45600.1"/>
    </source>
</evidence>
<organism evidence="3 4">
    <name type="scientific">Mycobacterium lentiflavum</name>
    <dbReference type="NCBI Taxonomy" id="141349"/>
    <lineage>
        <taxon>Bacteria</taxon>
        <taxon>Bacillati</taxon>
        <taxon>Actinomycetota</taxon>
        <taxon>Actinomycetes</taxon>
        <taxon>Mycobacteriales</taxon>
        <taxon>Mycobacteriaceae</taxon>
        <taxon>Mycobacterium</taxon>
        <taxon>Mycobacterium simiae complex</taxon>
    </lineage>
</organism>
<gene>
    <name evidence="3" type="ORF">MJO58_28465</name>
</gene>
<dbReference type="InterPro" id="IPR025889">
    <property type="entry name" value="GSP17M-like_dom"/>
</dbReference>
<dbReference type="Proteomes" id="UP001055171">
    <property type="component" value="Plasmid unnamed2"/>
</dbReference>
<feature type="transmembrane region" description="Helical" evidence="1">
    <location>
        <begin position="70"/>
        <end position="92"/>
    </location>
</feature>
<feature type="transmembrane region" description="Helical" evidence="1">
    <location>
        <begin position="98"/>
        <end position="120"/>
    </location>
</feature>
<geneLocation type="plasmid" evidence="3 4">
    <name>unnamed2</name>
</geneLocation>
<accession>A0ABY3V6R4</accession>
<dbReference type="Pfam" id="PF11181">
    <property type="entry name" value="YflT"/>
    <property type="match status" value="1"/>
</dbReference>
<evidence type="ECO:0000313" key="4">
    <source>
        <dbReference type="Proteomes" id="UP001055171"/>
    </source>
</evidence>
<reference evidence="3" key="1">
    <citation type="submission" date="2022-08" db="EMBL/GenBank/DDBJ databases">
        <title>Complete genome sequence of 14 non-tuberculosis mycobacteria type-strains.</title>
        <authorList>
            <person name="Igarashi Y."/>
            <person name="Osugi A."/>
            <person name="Mitarai S."/>
        </authorList>
    </citation>
    <scope>NUCLEOTIDE SEQUENCE</scope>
    <source>
        <strain evidence="3">ATCC 51985</strain>
    </source>
</reference>
<feature type="domain" description="General stress protein 17M-like" evidence="2">
    <location>
        <begin position="21"/>
        <end position="93"/>
    </location>
</feature>
<keyword evidence="4" id="KW-1185">Reference proteome</keyword>